<dbReference type="SMART" id="SM00248">
    <property type="entry name" value="ANK"/>
    <property type="match status" value="3"/>
</dbReference>
<feature type="region of interest" description="Disordered" evidence="8">
    <location>
        <begin position="1010"/>
        <end position="1029"/>
    </location>
</feature>
<keyword evidence="11" id="KW-1185">Reference proteome</keyword>
<dbReference type="InterPro" id="IPR006553">
    <property type="entry name" value="Leu-rich_rpt_Cys-con_subtyp"/>
</dbReference>
<evidence type="ECO:0000256" key="3">
    <source>
        <dbReference type="ARBA" id="ARBA00022737"/>
    </source>
</evidence>
<dbReference type="VEuPathDB" id="VectorBase:ADAC009634"/>
<feature type="region of interest" description="Disordered" evidence="8">
    <location>
        <begin position="473"/>
        <end position="565"/>
    </location>
</feature>
<dbReference type="Pfam" id="PF12796">
    <property type="entry name" value="Ank_2"/>
    <property type="match status" value="1"/>
</dbReference>
<organism evidence="9">
    <name type="scientific">Anopheles darlingi</name>
    <name type="common">Mosquito</name>
    <dbReference type="NCBI Taxonomy" id="43151"/>
    <lineage>
        <taxon>Eukaryota</taxon>
        <taxon>Metazoa</taxon>
        <taxon>Ecdysozoa</taxon>
        <taxon>Arthropoda</taxon>
        <taxon>Hexapoda</taxon>
        <taxon>Insecta</taxon>
        <taxon>Pterygota</taxon>
        <taxon>Neoptera</taxon>
        <taxon>Endopterygota</taxon>
        <taxon>Diptera</taxon>
        <taxon>Nematocera</taxon>
        <taxon>Culicoidea</taxon>
        <taxon>Culicidae</taxon>
        <taxon>Anophelinae</taxon>
        <taxon>Anopheles</taxon>
    </lineage>
</organism>
<evidence type="ECO:0000256" key="4">
    <source>
        <dbReference type="ARBA" id="ARBA00023242"/>
    </source>
</evidence>
<comment type="subcellular location">
    <subcellularLocation>
        <location evidence="1">Nucleus</location>
    </subcellularLocation>
</comment>
<evidence type="ECO:0000256" key="5">
    <source>
        <dbReference type="PROSITE-ProRule" id="PRU00023"/>
    </source>
</evidence>
<dbReference type="PROSITE" id="PS50297">
    <property type="entry name" value="ANK_REP_REGION"/>
    <property type="match status" value="3"/>
</dbReference>
<feature type="compositionally biased region" description="Polar residues" evidence="8">
    <location>
        <begin position="825"/>
        <end position="835"/>
    </location>
</feature>
<dbReference type="Proteomes" id="UP000000673">
    <property type="component" value="Unassembled WGS sequence"/>
</dbReference>
<dbReference type="Gene3D" id="3.80.10.10">
    <property type="entry name" value="Ribonuclease Inhibitor"/>
    <property type="match status" value="2"/>
</dbReference>
<sequence>MAYDERKLIKKKTKYANEDNYLSLAETCERLGELYKEREEHQRALNEYKLAAKAYEKLNRRLERGLAFRMIGEMYLMLGQFKEALQNVQAYMRAAQNEGNRMEMQRAHVTIGRVHLHRAECQSSTDAEADLVEAEKAFHKGLEICKDLQGSTRKHDLMEMEAGIYLNLGVTLDRRGKPETAQQHMERAIRLARDADLFELLHTCYSTMALSTSRWERKEGSGGPNCGKTLRLLNQALEVASRLQNRASKMCQTLLLKGEFFIRMGDFQSARQTLKKAYRLKTPVSSDAKVIEKQLKVLVAMCRTEDDLITTEVTDYARRKTLYERMGDGSCKLRNFAKAIGYYTRMLECAEAAGEVNRQLIPCYVSLYQTYTDNRQYEEALDFLWKEYAIISDEPKEAYHTLLQIAKLYERQKSRSFFETSDIYRKAQLEARKLGSTELEKVPIQRAVKLLRANCMDMMAEDLEREAVAAGIDLGTGPEPDSEEPPDSEGDLLAGPVGIIDEELQENDHDTPNIGDDVQLDVDLSDDADSDGQSGNKSSVTSNDHDSTVAGTTPGSRTRKRGTTFAVRRNNKGETQLHQAAISGNKALAERLIIQGHPVNVRDHAGWLPLHEACIHGHTEIVELLLDRGAHLNDKGGTSCDGITPLYDACSNGRLDVVELLLERGANATHRTDFGDTALNVLDKWYSERKPGSLSSEECAQYSRIRELLVTKFDAAAIQTSPPPTVDDSIRSKSNRTGPRGTAKATHDASASPGDRSLRCTSSGAASSGYGSAQSAPSKHRNMLPDQDSSESSEESQHSDKDKDDELERKRSGVKEYRSAMQALRKTSNGTITELPTKSRLSLSAQKKRLAHMTMEEVDADDWLIDDLQQSAKRSRVSRNLHNSLLDGQQLRRSSSFASPKPVRKERSFDEEPSIVTANQSRSVDALVDSEDSEDDLMDSGCEREARQSVAAKDAEDSAFSVLMNNSSKSFRRIKQRRGSAELRSSLSRRYSSGQVSLIDAGFQRVASPTLEEKENHAPPVTVELASPAKRSLSPRSQVMVATSEPIPPTRTIHVTLDNGVTVTINLEGRTTLATLTIGWFCNEVMKSYMILHGKRPVIKLRPVENGSTLRSFADTEPLTALIGTGASDRSVVFAQILDWERINLDQFYDDYVREHNLANDHDLRKELLMMDRNEKIALEVNFARNVPSIPTAPAHVLSMVFSAIFFQQDWLNHLDLSLNGITDQDMIKLVRYLPSFQHLRVLRLAMNLLTSRTIEMLCFSRKEQPSHMATMDTLNNVQPALGAGQLAELDLSHNPLHDAALVPLGTLCNALPNLRVLRIRATQISNFIPSEHPSINIARLASFDISENKLNTRSVESLLALLRDGQLKEANFSSMAVLCDGFKSKLWQTITEHPLDSLRLLNLRNCRLTDEELETSLLPALDRHCEKLIHLDLSLNVRLTNRSFLALLRHCATASYRLEHVRFDHNVQLLANLDIYSSRLDELQQQIELSSTAHYPQEIYGILPTRDYSTDRQKLLLELLDALWCRIWSTKRAYITTNESDRSIKLSVD</sequence>
<feature type="compositionally biased region" description="Basic and acidic residues" evidence="8">
    <location>
        <begin position="795"/>
        <end position="818"/>
    </location>
</feature>
<dbReference type="FunCoup" id="W5J4E6">
    <property type="interactions" value="306"/>
</dbReference>
<keyword evidence="6" id="KW-0802">TPR repeat</keyword>
<dbReference type="InterPro" id="IPR032675">
    <property type="entry name" value="LRR_dom_sf"/>
</dbReference>
<dbReference type="InterPro" id="IPR011990">
    <property type="entry name" value="TPR-like_helical_dom_sf"/>
</dbReference>
<dbReference type="PRINTS" id="PR01415">
    <property type="entry name" value="ANKYRIN"/>
</dbReference>
<dbReference type="SUPFAM" id="SSF48452">
    <property type="entry name" value="TPR-like"/>
    <property type="match status" value="2"/>
</dbReference>
<feature type="repeat" description="ANK" evidence="5">
    <location>
        <begin position="641"/>
        <end position="673"/>
    </location>
</feature>
<dbReference type="eggNOG" id="KOG0504">
    <property type="taxonomic scope" value="Eukaryota"/>
</dbReference>
<evidence type="ECO:0000256" key="1">
    <source>
        <dbReference type="ARBA" id="ARBA00004123"/>
    </source>
</evidence>
<dbReference type="Gene3D" id="1.25.40.20">
    <property type="entry name" value="Ankyrin repeat-containing domain"/>
    <property type="match status" value="1"/>
</dbReference>
<evidence type="ECO:0008006" key="12">
    <source>
        <dbReference type="Google" id="ProtNLM"/>
    </source>
</evidence>
<dbReference type="HOGENOM" id="CLU_002128_0_0_1"/>
<keyword evidence="2" id="KW-0433">Leucine-rich repeat</keyword>
<accession>W5J4E6</accession>
<dbReference type="EMBL" id="ADMH02002121">
    <property type="protein sequence ID" value="ETN58776.1"/>
    <property type="molecule type" value="Genomic_DNA"/>
</dbReference>
<evidence type="ECO:0000256" key="8">
    <source>
        <dbReference type="SAM" id="MobiDB-lite"/>
    </source>
</evidence>
<feature type="compositionally biased region" description="Acidic residues" evidence="8">
    <location>
        <begin position="518"/>
        <end position="530"/>
    </location>
</feature>
<feature type="repeat" description="ANK" evidence="5">
    <location>
        <begin position="572"/>
        <end position="604"/>
    </location>
</feature>
<dbReference type="SMART" id="SM00028">
    <property type="entry name" value="TPR"/>
    <property type="match status" value="5"/>
</dbReference>
<protein>
    <recommendedName>
        <fullName evidence="12">Tonsoku-like protein</fullName>
    </recommendedName>
</protein>
<dbReference type="VEuPathDB" id="VectorBase:ADAR2_012373"/>
<dbReference type="InterPro" id="IPR036770">
    <property type="entry name" value="Ankyrin_rpt-contain_sf"/>
</dbReference>
<gene>
    <name evidence="9" type="ORF">AND_009634</name>
</gene>
<feature type="region of interest" description="Disordered" evidence="8">
    <location>
        <begin position="719"/>
        <end position="835"/>
    </location>
</feature>
<dbReference type="PROSITE" id="PS50088">
    <property type="entry name" value="ANK_REPEAT"/>
    <property type="match status" value="3"/>
</dbReference>
<dbReference type="SMART" id="SM00367">
    <property type="entry name" value="LRR_CC"/>
    <property type="match status" value="3"/>
</dbReference>
<dbReference type="InterPro" id="IPR019734">
    <property type="entry name" value="TPR_rpt"/>
</dbReference>
<feature type="region of interest" description="Disordered" evidence="8">
    <location>
        <begin position="885"/>
        <end position="956"/>
    </location>
</feature>
<keyword evidence="4" id="KW-0539">Nucleus</keyword>
<evidence type="ECO:0000256" key="2">
    <source>
        <dbReference type="ARBA" id="ARBA00022614"/>
    </source>
</evidence>
<evidence type="ECO:0000313" key="9">
    <source>
        <dbReference type="EMBL" id="ETN58776.1"/>
    </source>
</evidence>
<keyword evidence="7" id="KW-0175">Coiled coil</keyword>
<dbReference type="InterPro" id="IPR002110">
    <property type="entry name" value="Ankyrin_rpt"/>
</dbReference>
<dbReference type="GO" id="GO:0031297">
    <property type="term" value="P:replication fork processing"/>
    <property type="evidence" value="ECO:0007669"/>
    <property type="project" value="TreeGrafter"/>
</dbReference>
<reference evidence="9" key="3">
    <citation type="journal article" date="2013" name="Nucleic Acids Res.">
        <title>The genome of Anopheles darlingi, the main neotropical malaria vector.</title>
        <authorList>
            <person name="Marinotti O."/>
            <person name="Cerqueira G.C."/>
            <person name="de Almeida L.G."/>
            <person name="Ferro M.I."/>
            <person name="Loreto E.L."/>
            <person name="Zaha A."/>
            <person name="Teixeira S.M."/>
            <person name="Wespiser A.R."/>
            <person name="Almeida E Silva A."/>
            <person name="Schlindwein A.D."/>
            <person name="Pacheco A.C."/>
            <person name="Silva A.L."/>
            <person name="Graveley B.R."/>
            <person name="Walenz B.P."/>
            <person name="Lima Bde A."/>
            <person name="Ribeiro C.A."/>
            <person name="Nunes-Silva C.G."/>
            <person name="de Carvalho C.R."/>
            <person name="Soares C.M."/>
            <person name="de Menezes C.B."/>
            <person name="Matiolli C."/>
            <person name="Caffrey D."/>
            <person name="Araujo D.A."/>
            <person name="de Oliveira D.M."/>
            <person name="Golenbock D."/>
            <person name="Grisard E.C."/>
            <person name="Fantinatti-Garboggini F."/>
            <person name="de Carvalho F.M."/>
            <person name="Barcellos F.G."/>
            <person name="Prosdocimi F."/>
            <person name="May G."/>
            <person name="Azevedo Junior G.M."/>
            <person name="Guimaraes G.M."/>
            <person name="Goldman G.H."/>
            <person name="Padilha I.Q."/>
            <person name="Batista Jda S."/>
            <person name="Ferro J.A."/>
            <person name="Ribeiro J.M."/>
            <person name="Fietto J.L."/>
            <person name="Dabbas K.M."/>
            <person name="Cerdeira L."/>
            <person name="Agnez-Lima L.F."/>
            <person name="Brocchi M."/>
            <person name="de Carvalho M.O."/>
            <person name="Teixeira Mde M."/>
            <person name="Diniz Maia Mde M."/>
            <person name="Goldman M.H."/>
            <person name="Cruz Schneider M.P."/>
            <person name="Felipe M.S."/>
            <person name="Hungria M."/>
            <person name="Nicolas M.F."/>
            <person name="Pereira M."/>
            <person name="Montes M.A."/>
            <person name="Cantao M.E."/>
            <person name="Vincentz M."/>
            <person name="Rafael M.S."/>
            <person name="Silverman N."/>
            <person name="Stoco P.H."/>
            <person name="Souza R.C."/>
            <person name="Vicentini R."/>
            <person name="Gazzinelli R.T."/>
            <person name="Neves Rde O."/>
            <person name="Silva R."/>
            <person name="Astolfi-Filho S."/>
            <person name="Maciel T.E."/>
            <person name="Urmenyi T.P."/>
            <person name="Tadei W.P."/>
            <person name="Camargo E.P."/>
            <person name="de Vasconcelos A.T."/>
        </authorList>
    </citation>
    <scope>NUCLEOTIDE SEQUENCE</scope>
</reference>
<dbReference type="SUPFAM" id="SSF52047">
    <property type="entry name" value="RNI-like"/>
    <property type="match status" value="1"/>
</dbReference>
<feature type="repeat" description="TPR" evidence="6">
    <location>
        <begin position="162"/>
        <end position="195"/>
    </location>
</feature>
<name>W5J4E6_ANODA</name>
<evidence type="ECO:0000313" key="10">
    <source>
        <dbReference type="EnsemblMetazoa" id="ADAC009634-PA"/>
    </source>
</evidence>
<dbReference type="Pfam" id="PF13181">
    <property type="entry name" value="TPR_8"/>
    <property type="match status" value="1"/>
</dbReference>
<dbReference type="STRING" id="43151.W5J4E6"/>
<dbReference type="PROSITE" id="PS50005">
    <property type="entry name" value="TPR"/>
    <property type="match status" value="1"/>
</dbReference>
<reference evidence="10" key="4">
    <citation type="submission" date="2015-06" db="UniProtKB">
        <authorList>
            <consortium name="EnsemblMetazoa"/>
        </authorList>
    </citation>
    <scope>IDENTIFICATION</scope>
</reference>
<feature type="coiled-coil region" evidence="7">
    <location>
        <begin position="31"/>
        <end position="98"/>
    </location>
</feature>
<proteinExistence type="predicted"/>
<dbReference type="PANTHER" id="PTHR46358">
    <property type="entry name" value="TONSOKU-LIKE PROTEIN"/>
    <property type="match status" value="1"/>
</dbReference>
<dbReference type="GO" id="GO:0043596">
    <property type="term" value="C:nuclear replication fork"/>
    <property type="evidence" value="ECO:0007669"/>
    <property type="project" value="TreeGrafter"/>
</dbReference>
<dbReference type="PANTHER" id="PTHR46358:SF1">
    <property type="entry name" value="TONSOKU-LIKE PROTEIN"/>
    <property type="match status" value="1"/>
</dbReference>
<dbReference type="GO" id="GO:0000724">
    <property type="term" value="P:double-strand break repair via homologous recombination"/>
    <property type="evidence" value="ECO:0007669"/>
    <property type="project" value="TreeGrafter"/>
</dbReference>
<feature type="repeat" description="ANK" evidence="5">
    <location>
        <begin position="605"/>
        <end position="637"/>
    </location>
</feature>
<dbReference type="Gene3D" id="1.25.40.10">
    <property type="entry name" value="Tetratricopeptide repeat domain"/>
    <property type="match status" value="2"/>
</dbReference>
<dbReference type="InterPro" id="IPR052311">
    <property type="entry name" value="MMS22L-TONSL_complex_comp"/>
</dbReference>
<feature type="compositionally biased region" description="Polar residues" evidence="8">
    <location>
        <begin position="885"/>
        <end position="898"/>
    </location>
</feature>
<feature type="compositionally biased region" description="Acidic residues" evidence="8">
    <location>
        <begin position="928"/>
        <end position="938"/>
    </location>
</feature>
<keyword evidence="3" id="KW-0677">Repeat</keyword>
<evidence type="ECO:0000256" key="6">
    <source>
        <dbReference type="PROSITE-ProRule" id="PRU00339"/>
    </source>
</evidence>
<keyword evidence="5" id="KW-0040">ANK repeat</keyword>
<dbReference type="SUPFAM" id="SSF48403">
    <property type="entry name" value="Ankyrin repeat"/>
    <property type="match status" value="1"/>
</dbReference>
<evidence type="ECO:0000256" key="7">
    <source>
        <dbReference type="SAM" id="Coils"/>
    </source>
</evidence>
<feature type="compositionally biased region" description="Acidic residues" evidence="8">
    <location>
        <begin position="480"/>
        <end position="490"/>
    </location>
</feature>
<dbReference type="OMA" id="ITQHLAK"/>
<dbReference type="EnsemblMetazoa" id="ADAC009634-RA">
    <property type="protein sequence ID" value="ADAC009634-PA"/>
    <property type="gene ID" value="ADAC009634"/>
</dbReference>
<reference evidence="9" key="2">
    <citation type="submission" date="2010-05" db="EMBL/GenBank/DDBJ databases">
        <authorList>
            <person name="Almeida L.G."/>
            <person name="Nicolas M.F."/>
            <person name="Souza R.C."/>
            <person name="Vasconcelos A.T.R."/>
        </authorList>
    </citation>
    <scope>NUCLEOTIDE SEQUENCE</scope>
</reference>
<reference evidence="9 11" key="1">
    <citation type="journal article" date="2010" name="BMC Genomics">
        <title>Combination of measures distinguishes pre-miRNAs from other stem-loops in the genome of the newly sequenced Anopheles darlingi.</title>
        <authorList>
            <person name="Mendes N.D."/>
            <person name="Freitas A.T."/>
            <person name="Vasconcelos A.T."/>
            <person name="Sagot M.F."/>
        </authorList>
    </citation>
    <scope>NUCLEOTIDE SEQUENCE</scope>
</reference>
<evidence type="ECO:0000313" key="11">
    <source>
        <dbReference type="Proteomes" id="UP000000673"/>
    </source>
</evidence>
<feature type="compositionally biased region" description="Low complexity" evidence="8">
    <location>
        <begin position="762"/>
        <end position="777"/>
    </location>
</feature>